<keyword evidence="2" id="KW-0378">Hydrolase</keyword>
<comment type="similarity">
    <text evidence="1">Belongs to the sulfatase family.</text>
</comment>
<dbReference type="AlphaFoldDB" id="A0A382G461"/>
<dbReference type="InterPro" id="IPR000917">
    <property type="entry name" value="Sulfatase_N"/>
</dbReference>
<dbReference type="InterPro" id="IPR050738">
    <property type="entry name" value="Sulfatase"/>
</dbReference>
<evidence type="ECO:0000256" key="2">
    <source>
        <dbReference type="ARBA" id="ARBA00022801"/>
    </source>
</evidence>
<proteinExistence type="inferred from homology"/>
<feature type="non-terminal residue" evidence="4">
    <location>
        <position position="351"/>
    </location>
</feature>
<sequence>MKSTLVALLAFCLCLSAIGAGRKQPDIVLILADDAGYSDFGCYGGEIETPALDKLAANGLRFSQFYNTGRCCPSRAALLTGVYQHQAGMGHMTKDRGIPSYSGTILPHVPTLAERLRKGGYRTMMTGKWHLGTEPKQSPVARGFDRFYGTRNFIDSYFTVLKHCAVFLDDKEVLPGTETPVNHLHPDQEWYTTDVFTDYALHFMDESFKQHADQPLFLYLAYNAPHFPLHAREEDTKKYRGRFRDVGWDKLRQQRYERMVKLGLIKKEWALSPSDVSKWETYDAKLRDELDFKMSLYSAIIDRMDQNIGRIVEKLKSAGRLNNTLIMFMVDNGVPGTGVHDWRGLFAKNGR</sequence>
<dbReference type="GO" id="GO:0004065">
    <property type="term" value="F:arylsulfatase activity"/>
    <property type="evidence" value="ECO:0007669"/>
    <property type="project" value="TreeGrafter"/>
</dbReference>
<dbReference type="SUPFAM" id="SSF53649">
    <property type="entry name" value="Alkaline phosphatase-like"/>
    <property type="match status" value="1"/>
</dbReference>
<dbReference type="EMBL" id="UINC01053494">
    <property type="protein sequence ID" value="SVB70070.1"/>
    <property type="molecule type" value="Genomic_DNA"/>
</dbReference>
<dbReference type="Gene3D" id="3.40.720.10">
    <property type="entry name" value="Alkaline Phosphatase, subunit A"/>
    <property type="match status" value="1"/>
</dbReference>
<evidence type="ECO:0000256" key="1">
    <source>
        <dbReference type="ARBA" id="ARBA00008779"/>
    </source>
</evidence>
<dbReference type="Pfam" id="PF00884">
    <property type="entry name" value="Sulfatase"/>
    <property type="match status" value="1"/>
</dbReference>
<organism evidence="4">
    <name type="scientific">marine metagenome</name>
    <dbReference type="NCBI Taxonomy" id="408172"/>
    <lineage>
        <taxon>unclassified sequences</taxon>
        <taxon>metagenomes</taxon>
        <taxon>ecological metagenomes</taxon>
    </lineage>
</organism>
<protein>
    <recommendedName>
        <fullName evidence="3">Sulfatase N-terminal domain-containing protein</fullName>
    </recommendedName>
</protein>
<evidence type="ECO:0000313" key="4">
    <source>
        <dbReference type="EMBL" id="SVB70070.1"/>
    </source>
</evidence>
<evidence type="ECO:0000259" key="3">
    <source>
        <dbReference type="Pfam" id="PF00884"/>
    </source>
</evidence>
<name>A0A382G461_9ZZZZ</name>
<dbReference type="InterPro" id="IPR017850">
    <property type="entry name" value="Alkaline_phosphatase_core_sf"/>
</dbReference>
<feature type="domain" description="Sulfatase N-terminal" evidence="3">
    <location>
        <begin position="25"/>
        <end position="333"/>
    </location>
</feature>
<gene>
    <name evidence="4" type="ORF">METZ01_LOCUS222924</name>
</gene>
<dbReference type="PANTHER" id="PTHR42693:SF53">
    <property type="entry name" value="ENDO-4-O-SULFATASE"/>
    <property type="match status" value="1"/>
</dbReference>
<accession>A0A382G461</accession>
<dbReference type="PANTHER" id="PTHR42693">
    <property type="entry name" value="ARYLSULFATASE FAMILY MEMBER"/>
    <property type="match status" value="1"/>
</dbReference>
<reference evidence="4" key="1">
    <citation type="submission" date="2018-05" db="EMBL/GenBank/DDBJ databases">
        <authorList>
            <person name="Lanie J.A."/>
            <person name="Ng W.-L."/>
            <person name="Kazmierczak K.M."/>
            <person name="Andrzejewski T.M."/>
            <person name="Davidsen T.M."/>
            <person name="Wayne K.J."/>
            <person name="Tettelin H."/>
            <person name="Glass J.I."/>
            <person name="Rusch D."/>
            <person name="Podicherti R."/>
            <person name="Tsui H.-C.T."/>
            <person name="Winkler M.E."/>
        </authorList>
    </citation>
    <scope>NUCLEOTIDE SEQUENCE</scope>
</reference>